<comment type="caution">
    <text evidence="1">The sequence shown here is derived from an EMBL/GenBank/DDBJ whole genome shotgun (WGS) entry which is preliminary data.</text>
</comment>
<reference evidence="1 2" key="1">
    <citation type="submission" date="2018-08" db="EMBL/GenBank/DDBJ databases">
        <title>A genome reference for cultivated species of the human gut microbiota.</title>
        <authorList>
            <person name="Zou Y."/>
            <person name="Xue W."/>
            <person name="Luo G."/>
        </authorList>
    </citation>
    <scope>NUCLEOTIDE SEQUENCE [LARGE SCALE GENOMIC DNA]</scope>
    <source>
        <strain evidence="1 2">AM27-17</strain>
    </source>
</reference>
<proteinExistence type="predicted"/>
<sequence length="73" mass="7736">MKSREEELAKSVSAAMGEDILNDVEMEMTEGGKIVENALSKCSNTNCAGANCVAGCGGEQQESFESNENQAFL</sequence>
<organism evidence="1 2">
    <name type="scientific">Bacteroides intestinalis</name>
    <dbReference type="NCBI Taxonomy" id="329854"/>
    <lineage>
        <taxon>Bacteria</taxon>
        <taxon>Pseudomonadati</taxon>
        <taxon>Bacteroidota</taxon>
        <taxon>Bacteroidia</taxon>
        <taxon>Bacteroidales</taxon>
        <taxon>Bacteroidaceae</taxon>
        <taxon>Bacteroides</taxon>
    </lineage>
</organism>
<accession>A0A414L6Y6</accession>
<evidence type="ECO:0000313" key="1">
    <source>
        <dbReference type="EMBL" id="RHE90422.1"/>
    </source>
</evidence>
<evidence type="ECO:0000313" key="2">
    <source>
        <dbReference type="Proteomes" id="UP000285650"/>
    </source>
</evidence>
<gene>
    <name evidence="1" type="ORF">DW712_15450</name>
</gene>
<protein>
    <submittedName>
        <fullName evidence="1">Uncharacterized protein</fullName>
    </submittedName>
</protein>
<dbReference type="AlphaFoldDB" id="A0A414L6Y6"/>
<dbReference type="Proteomes" id="UP000285650">
    <property type="component" value="Unassembled WGS sequence"/>
</dbReference>
<name>A0A414L6Y6_9BACE</name>
<dbReference type="RefSeq" id="WP_118222747.1">
    <property type="nucleotide sequence ID" value="NZ_JADNIJ010000010.1"/>
</dbReference>
<dbReference type="EMBL" id="QSKV01000010">
    <property type="protein sequence ID" value="RHE90422.1"/>
    <property type="molecule type" value="Genomic_DNA"/>
</dbReference>